<protein>
    <recommendedName>
        <fullName evidence="6">AAA+ ATPase domain-containing protein</fullName>
    </recommendedName>
</protein>
<feature type="coiled-coil region" evidence="1">
    <location>
        <begin position="192"/>
        <end position="219"/>
    </location>
</feature>
<evidence type="ECO:0000256" key="1">
    <source>
        <dbReference type="SAM" id="Coils"/>
    </source>
</evidence>
<feature type="compositionally biased region" description="Basic and acidic residues" evidence="2">
    <location>
        <begin position="37"/>
        <end position="47"/>
    </location>
</feature>
<dbReference type="AlphaFoldDB" id="A0A498JEG7"/>
<sequence>MNKEEVSRMREGTDPSSENAEGHPEGLQSEIMNQNHENPEPLMEKTTKTCSRKKTKYNCTVVRRSLRFQNGILPAGNENTEPVLEDTTAGESGSAEEQPAHKMHGSTSGDKSLEEKVDYIMQLLEARNSKVINLFTVHPSMEIISIFVFSYIYLAVLLHCSPFSSLIGGKHSSFCESPESMYKSSYADSQKIEALANENHKLSMKLEIALAKLEAYESRTHAFSEMAEKLKDVIVVSNLSKVTETAVNLSSQTAHGALVPQEEFLSHFLNRKRPNAQSPKPAAKRKKPEKKANRSSIKKSQTQTPILAILIMSSDTKQMKLQTQLCSTMPSPSIISRSSSYPQFTKTWPSKSTLPENLPPVNHSACSAPPSKFTSAKLSLGTKIRKLIRRRGNSNLTEQSLHAHNNAHDEGDVIKLHKRVEQVSLQDYYKAEEERSSKYSPYYIRGLTYPAFVVPKHPSNTPGRESHTSHRSWNSFSTFFSGFKMREWSSCIGSKREDYDKLRPDMYTAIKPPKPPVINSSSSTITEISLLESKERKEVGRSSNESNKKKPLRERVRTGAATAAASATPRNDQIKVTSVAEKEYAWADKYQPLCLEDFICNRDKAIQLQALAKQGGCGHFIFEGPPGVGKRTMIWAMLREAFGRDTINATEEFKAFNLKGEMVGSIEVHVKQSPQHVEVNLSELKGYEKHVIVELMRETQDNMLNKSLPCSLDNCRAIILYEADKLSTDALLYIKWLLERYKGCNKVFFCCSDISKLQAIKSLCTIVELLPPSKNEIVEVLKFISKKEGIDLPHELAERFAQNSNNSLRQAIRSFEATWKKSYPFKEDQVILTGWEDNIADIAKNMIEEQSPKQLYIVRGKLQNLIVHCVCPEFIFKSLVAQLKKYVDDSLQDRVESMYDEYNRNDENMFESGKALALSRHDHEETGKRLTDQSRKHIQQFLRIEEFIAKFMSCYKGCTYTRLEIQILQPVGMRMRLGPGLETFSL</sequence>
<dbReference type="STRING" id="3750.A0A498JEG7"/>
<dbReference type="Gene3D" id="1.20.272.10">
    <property type="match status" value="1"/>
</dbReference>
<evidence type="ECO:0000256" key="3">
    <source>
        <dbReference type="SAM" id="Phobius"/>
    </source>
</evidence>
<gene>
    <name evidence="4" type="ORF">DVH24_013793</name>
</gene>
<feature type="transmembrane region" description="Helical" evidence="3">
    <location>
        <begin position="131"/>
        <end position="154"/>
    </location>
</feature>
<keyword evidence="5" id="KW-1185">Reference proteome</keyword>
<dbReference type="GO" id="GO:0006281">
    <property type="term" value="P:DNA repair"/>
    <property type="evidence" value="ECO:0007669"/>
    <property type="project" value="TreeGrafter"/>
</dbReference>
<feature type="compositionally biased region" description="Low complexity" evidence="2">
    <location>
        <begin position="558"/>
        <end position="568"/>
    </location>
</feature>
<keyword evidence="3" id="KW-0472">Membrane</keyword>
<feature type="region of interest" description="Disordered" evidence="2">
    <location>
        <begin position="72"/>
        <end position="110"/>
    </location>
</feature>
<dbReference type="SUPFAM" id="SSF52540">
    <property type="entry name" value="P-loop containing nucleoside triphosphate hydrolases"/>
    <property type="match status" value="1"/>
</dbReference>
<dbReference type="GO" id="GO:0005663">
    <property type="term" value="C:DNA replication factor C complex"/>
    <property type="evidence" value="ECO:0007669"/>
    <property type="project" value="TreeGrafter"/>
</dbReference>
<dbReference type="FunFam" id="1.10.8.60:FF:000030">
    <property type="entry name" value="replication factor C subunit 3"/>
    <property type="match status" value="1"/>
</dbReference>
<dbReference type="Gene3D" id="3.40.50.300">
    <property type="entry name" value="P-loop containing nucleotide triphosphate hydrolases"/>
    <property type="match status" value="1"/>
</dbReference>
<evidence type="ECO:0008006" key="6">
    <source>
        <dbReference type="Google" id="ProtNLM"/>
    </source>
</evidence>
<keyword evidence="3" id="KW-1133">Transmembrane helix</keyword>
<feature type="region of interest" description="Disordered" evidence="2">
    <location>
        <begin position="534"/>
        <end position="571"/>
    </location>
</feature>
<keyword evidence="3" id="KW-0812">Transmembrane</keyword>
<dbReference type="GO" id="GO:0003677">
    <property type="term" value="F:DNA binding"/>
    <property type="evidence" value="ECO:0007669"/>
    <property type="project" value="InterPro"/>
</dbReference>
<feature type="region of interest" description="Disordered" evidence="2">
    <location>
        <begin position="1"/>
        <end position="50"/>
    </location>
</feature>
<evidence type="ECO:0000313" key="4">
    <source>
        <dbReference type="EMBL" id="RXH93217.1"/>
    </source>
</evidence>
<dbReference type="PANTHER" id="PTHR11669">
    <property type="entry name" value="REPLICATION FACTOR C / DNA POLYMERASE III GAMMA-TAU SUBUNIT"/>
    <property type="match status" value="1"/>
</dbReference>
<organism evidence="4 5">
    <name type="scientific">Malus domestica</name>
    <name type="common">Apple</name>
    <name type="synonym">Pyrus malus</name>
    <dbReference type="NCBI Taxonomy" id="3750"/>
    <lineage>
        <taxon>Eukaryota</taxon>
        <taxon>Viridiplantae</taxon>
        <taxon>Streptophyta</taxon>
        <taxon>Embryophyta</taxon>
        <taxon>Tracheophyta</taxon>
        <taxon>Spermatophyta</taxon>
        <taxon>Magnoliopsida</taxon>
        <taxon>eudicotyledons</taxon>
        <taxon>Gunneridae</taxon>
        <taxon>Pentapetalae</taxon>
        <taxon>rosids</taxon>
        <taxon>fabids</taxon>
        <taxon>Rosales</taxon>
        <taxon>Rosaceae</taxon>
        <taxon>Amygdaloideae</taxon>
        <taxon>Maleae</taxon>
        <taxon>Malus</taxon>
    </lineage>
</organism>
<dbReference type="Pfam" id="PF22534">
    <property type="entry name" value="RFC_C"/>
    <property type="match status" value="1"/>
</dbReference>
<dbReference type="GO" id="GO:0003689">
    <property type="term" value="F:DNA clamp loader activity"/>
    <property type="evidence" value="ECO:0007669"/>
    <property type="project" value="TreeGrafter"/>
</dbReference>
<dbReference type="PANTHER" id="PTHR11669:SF52">
    <property type="entry name" value="OS10G0574500 PROTEIN"/>
    <property type="match status" value="1"/>
</dbReference>
<dbReference type="InterPro" id="IPR027417">
    <property type="entry name" value="P-loop_NTPase"/>
</dbReference>
<proteinExistence type="predicted"/>
<comment type="caution">
    <text evidence="4">The sequence shown here is derived from an EMBL/GenBank/DDBJ whole genome shotgun (WGS) entry which is preliminary data.</text>
</comment>
<dbReference type="Proteomes" id="UP000290289">
    <property type="component" value="Chromosome 7"/>
</dbReference>
<reference evidence="4 5" key="1">
    <citation type="submission" date="2018-10" db="EMBL/GenBank/DDBJ databases">
        <title>A high-quality apple genome assembly.</title>
        <authorList>
            <person name="Hu J."/>
        </authorList>
    </citation>
    <scope>NUCLEOTIDE SEQUENCE [LARGE SCALE GENOMIC DNA]</scope>
    <source>
        <strain evidence="5">cv. HFTH1</strain>
        <tissue evidence="4">Young leaf</tissue>
    </source>
</reference>
<dbReference type="EMBL" id="RDQH01000333">
    <property type="protein sequence ID" value="RXH93217.1"/>
    <property type="molecule type" value="Genomic_DNA"/>
</dbReference>
<dbReference type="GO" id="GO:0005634">
    <property type="term" value="C:nucleus"/>
    <property type="evidence" value="ECO:0007669"/>
    <property type="project" value="TreeGrafter"/>
</dbReference>
<dbReference type="GO" id="GO:0006261">
    <property type="term" value="P:DNA-templated DNA replication"/>
    <property type="evidence" value="ECO:0007669"/>
    <property type="project" value="TreeGrafter"/>
</dbReference>
<keyword evidence="1" id="KW-0175">Coiled coil</keyword>
<evidence type="ECO:0000313" key="5">
    <source>
        <dbReference type="Proteomes" id="UP000290289"/>
    </source>
</evidence>
<accession>A0A498JEG7</accession>
<evidence type="ECO:0000256" key="2">
    <source>
        <dbReference type="SAM" id="MobiDB-lite"/>
    </source>
</evidence>
<feature type="region of interest" description="Disordered" evidence="2">
    <location>
        <begin position="271"/>
        <end position="301"/>
    </location>
</feature>
<feature type="compositionally biased region" description="Basic and acidic residues" evidence="2">
    <location>
        <begin position="1"/>
        <end position="13"/>
    </location>
</feature>
<name>A0A498JEG7_MALDO</name>
<dbReference type="InterPro" id="IPR008921">
    <property type="entry name" value="DNA_pol3_clamp-load_cplx_C"/>
</dbReference>
<dbReference type="Gene3D" id="1.10.8.60">
    <property type="match status" value="1"/>
</dbReference>
<dbReference type="InterPro" id="IPR050238">
    <property type="entry name" value="DNA_Rep/Repair_Clamp_Loader"/>
</dbReference>
<dbReference type="SUPFAM" id="SSF48019">
    <property type="entry name" value="post-AAA+ oligomerization domain-like"/>
    <property type="match status" value="1"/>
</dbReference>